<keyword evidence="1" id="KW-0732">Signal</keyword>
<keyword evidence="4" id="KW-1185">Reference proteome</keyword>
<evidence type="ECO:0000259" key="2">
    <source>
        <dbReference type="Pfam" id="PF01551"/>
    </source>
</evidence>
<evidence type="ECO:0000256" key="1">
    <source>
        <dbReference type="ARBA" id="ARBA00022729"/>
    </source>
</evidence>
<feature type="domain" description="M23ase beta-sheet core" evidence="2">
    <location>
        <begin position="121"/>
        <end position="211"/>
    </location>
</feature>
<dbReference type="InterPro" id="IPR011055">
    <property type="entry name" value="Dup_hybrid_motif"/>
</dbReference>
<dbReference type="AlphaFoldDB" id="A0A250KPX6"/>
<dbReference type="PANTHER" id="PTHR21666">
    <property type="entry name" value="PEPTIDASE-RELATED"/>
    <property type="match status" value="1"/>
</dbReference>
<protein>
    <submittedName>
        <fullName evidence="3">Lysozyme g</fullName>
    </submittedName>
</protein>
<dbReference type="KEGG" id="mmai:sS8_1647"/>
<accession>A0A250KPX6</accession>
<dbReference type="PANTHER" id="PTHR21666:SF289">
    <property type="entry name" value="L-ALA--D-GLU ENDOPEPTIDASE"/>
    <property type="match status" value="1"/>
</dbReference>
<dbReference type="RefSeq" id="WP_170160993.1">
    <property type="nucleotide sequence ID" value="NZ_AP017928.1"/>
</dbReference>
<name>A0A250KPX6_9GAMM</name>
<reference evidence="3 4" key="1">
    <citation type="submission" date="2016-12" db="EMBL/GenBank/DDBJ databases">
        <title>Genome sequencing of Methylocaldum marinum.</title>
        <authorList>
            <person name="Takeuchi M."/>
            <person name="Kamagata Y."/>
            <person name="Hiraoka S."/>
            <person name="Oshima K."/>
            <person name="Hattori M."/>
            <person name="Iwasaki W."/>
        </authorList>
    </citation>
    <scope>NUCLEOTIDE SEQUENCE [LARGE SCALE GENOMIC DNA]</scope>
    <source>
        <strain evidence="3 4">S8</strain>
    </source>
</reference>
<evidence type="ECO:0000313" key="4">
    <source>
        <dbReference type="Proteomes" id="UP000266313"/>
    </source>
</evidence>
<dbReference type="Proteomes" id="UP000266313">
    <property type="component" value="Chromosome"/>
</dbReference>
<organism evidence="3 4">
    <name type="scientific">Methylocaldum marinum</name>
    <dbReference type="NCBI Taxonomy" id="1432792"/>
    <lineage>
        <taxon>Bacteria</taxon>
        <taxon>Pseudomonadati</taxon>
        <taxon>Pseudomonadota</taxon>
        <taxon>Gammaproteobacteria</taxon>
        <taxon>Methylococcales</taxon>
        <taxon>Methylococcaceae</taxon>
        <taxon>Methylocaldum</taxon>
    </lineage>
</organism>
<dbReference type="GO" id="GO:0004222">
    <property type="term" value="F:metalloendopeptidase activity"/>
    <property type="evidence" value="ECO:0007669"/>
    <property type="project" value="TreeGrafter"/>
</dbReference>
<dbReference type="Gene3D" id="2.70.70.10">
    <property type="entry name" value="Glucose Permease (Domain IIA)"/>
    <property type="match status" value="1"/>
</dbReference>
<sequence length="244" mass="26674">MNAPEDVLLVQRLLNANRHLMIGAREIAEDRVLDPKTIEVILKFQREVIRLKVPDGRIDPDGRTFQALVARPRAVAEPPAPAPTLIKVTSTLVFPLRKRPTASYKSGAREFGARRDGGKRRHAGCDLLASPGTPILAMDDGEVNADPYYFYSGTNALEIRHADGWIARYGEISGAAVGLKRGSQVKRGQVITYVGQLGSGRSMLHLEFYTGSGSGNLTVRGNRPFQRRSDLANPTEFLDAAVLA</sequence>
<dbReference type="EMBL" id="AP017928">
    <property type="protein sequence ID" value="BBA33604.1"/>
    <property type="molecule type" value="Genomic_DNA"/>
</dbReference>
<dbReference type="CDD" id="cd12797">
    <property type="entry name" value="M23_peptidase"/>
    <property type="match status" value="1"/>
</dbReference>
<dbReference type="Pfam" id="PF01551">
    <property type="entry name" value="Peptidase_M23"/>
    <property type="match status" value="1"/>
</dbReference>
<dbReference type="SUPFAM" id="SSF51261">
    <property type="entry name" value="Duplicated hybrid motif"/>
    <property type="match status" value="1"/>
</dbReference>
<dbReference type="InterPro" id="IPR050570">
    <property type="entry name" value="Cell_wall_metabolism_enzyme"/>
</dbReference>
<dbReference type="InterPro" id="IPR016047">
    <property type="entry name" value="M23ase_b-sheet_dom"/>
</dbReference>
<gene>
    <name evidence="3" type="ORF">sS8_1647</name>
</gene>
<proteinExistence type="predicted"/>
<evidence type="ECO:0000313" key="3">
    <source>
        <dbReference type="EMBL" id="BBA33604.1"/>
    </source>
</evidence>